<evidence type="ECO:0000256" key="6">
    <source>
        <dbReference type="ARBA" id="ARBA00022833"/>
    </source>
</evidence>
<accession>A0AAN9E989</accession>
<dbReference type="Pfam" id="PF04998">
    <property type="entry name" value="RNA_pol_Rpb1_5"/>
    <property type="match status" value="1"/>
</dbReference>
<gene>
    <name evidence="10" type="ORF">RIF29_34276</name>
</gene>
<dbReference type="Gene3D" id="4.10.860.120">
    <property type="entry name" value="RNA polymerase II, clamp domain"/>
    <property type="match status" value="1"/>
</dbReference>
<keyword evidence="2" id="KW-0240">DNA-directed RNA polymerase</keyword>
<dbReference type="EMBL" id="JAYWIO010000007">
    <property type="protein sequence ID" value="KAK7251246.1"/>
    <property type="molecule type" value="Genomic_DNA"/>
</dbReference>
<keyword evidence="7" id="KW-0804">Transcription</keyword>
<evidence type="ECO:0000256" key="5">
    <source>
        <dbReference type="ARBA" id="ARBA00022723"/>
    </source>
</evidence>
<dbReference type="GO" id="GO:0003677">
    <property type="term" value="F:DNA binding"/>
    <property type="evidence" value="ECO:0007669"/>
    <property type="project" value="InterPro"/>
</dbReference>
<dbReference type="InterPro" id="IPR044893">
    <property type="entry name" value="RNA_pol_Rpb1_clamp_domain"/>
</dbReference>
<dbReference type="InterPro" id="IPR038120">
    <property type="entry name" value="Rpb1_funnel_sf"/>
</dbReference>
<dbReference type="InterPro" id="IPR042102">
    <property type="entry name" value="RNA_pol_Rpb1_3_sf"/>
</dbReference>
<dbReference type="Gene3D" id="3.10.450.40">
    <property type="match status" value="1"/>
</dbReference>
<dbReference type="SMART" id="SM00663">
    <property type="entry name" value="RPOLA_N"/>
    <property type="match status" value="1"/>
</dbReference>
<dbReference type="Gene3D" id="3.30.1490.180">
    <property type="entry name" value="RNA polymerase ii"/>
    <property type="match status" value="1"/>
</dbReference>
<name>A0AAN9E989_CROPI</name>
<evidence type="ECO:0000259" key="9">
    <source>
        <dbReference type="SMART" id="SM00663"/>
    </source>
</evidence>
<dbReference type="Pfam" id="PF04983">
    <property type="entry name" value="RNA_pol_Rpb1_3"/>
    <property type="match status" value="1"/>
</dbReference>
<protein>
    <recommendedName>
        <fullName evidence="1">DNA-directed RNA polymerase</fullName>
        <ecNumber evidence="1">2.7.7.6</ecNumber>
    </recommendedName>
</protein>
<keyword evidence="4" id="KW-0548">Nucleotidyltransferase</keyword>
<evidence type="ECO:0000256" key="3">
    <source>
        <dbReference type="ARBA" id="ARBA00022679"/>
    </source>
</evidence>
<dbReference type="SUPFAM" id="SSF64484">
    <property type="entry name" value="beta and beta-prime subunits of DNA dependent RNA-polymerase"/>
    <property type="match status" value="1"/>
</dbReference>
<dbReference type="Gene3D" id="1.10.274.100">
    <property type="entry name" value="RNA polymerase Rpb1, domain 3"/>
    <property type="match status" value="1"/>
</dbReference>
<proteinExistence type="predicted"/>
<dbReference type="InterPro" id="IPR007066">
    <property type="entry name" value="RNA_pol_Rpb1_3"/>
</dbReference>
<dbReference type="Pfam" id="PF11523">
    <property type="entry name" value="DUF3223"/>
    <property type="match status" value="1"/>
</dbReference>
<dbReference type="Pfam" id="PF05000">
    <property type="entry name" value="RNA_pol_Rpb1_4"/>
    <property type="match status" value="1"/>
</dbReference>
<keyword evidence="11" id="KW-1185">Reference proteome</keyword>
<evidence type="ECO:0000313" key="10">
    <source>
        <dbReference type="EMBL" id="KAK7251246.1"/>
    </source>
</evidence>
<dbReference type="GO" id="GO:0003899">
    <property type="term" value="F:DNA-directed RNA polymerase activity"/>
    <property type="evidence" value="ECO:0007669"/>
    <property type="project" value="UniProtKB-EC"/>
</dbReference>
<keyword evidence="6" id="KW-0862">Zinc</keyword>
<dbReference type="Pfam" id="PF00623">
    <property type="entry name" value="RNA_pol_Rpb1_2"/>
    <property type="match status" value="1"/>
</dbReference>
<dbReference type="PANTHER" id="PTHR19376">
    <property type="entry name" value="DNA-DIRECTED RNA POLYMERASE"/>
    <property type="match status" value="1"/>
</dbReference>
<dbReference type="GO" id="GO:0046872">
    <property type="term" value="F:metal ion binding"/>
    <property type="evidence" value="ECO:0007669"/>
    <property type="project" value="UniProtKB-KW"/>
</dbReference>
<sequence length="1487" mass="166601">MLEKQAIGGDVRKCVLKTIGCIVVIGLGLVSCTSLQSSKLPDSMDDDDEHEVPLGVITAINFDVLTKADMEKIAALEINAPGQVTSSDLGFPNQSSECSTCGSKDGTSCEGHFGFIKFAFGILHPYFLSEIAEILNRTCPGCKSIRRNRRDLCNKGEKPTSRIQRPNGCKYCAWNSMGWYPTVKFKVSSSSNDVFRKNSIIVEINDKVQKKKGTSGRVLPSDYWDFIPRDAQQDESHMKLNRRVLSPLQVYSLLSEIDSNFIEKFVRRMEFLGFDGILVTPNCHRMSEVMHTHSNQNRLHYDERTRTFKKLVDFRGTANELSSRVLDCLRMSKLNPDKTPSRSCAGIQKRMNPENAGNISGLKWMKDVVLGKRNDHTFRAVVVGDPDLELQEIGVPCQIAERLQVPEHVNKQNKERLSYYCELLLLGKRHIKVCRKGYPVLLHNREELKTGDMLYRPLDDGDIVLINRPPSIHQHSLIALSVRVLPTSSVVSINPLCCSPLCGDFDGDCLHGYIPQSVAASVELNELVALDKQLINGQSGRNLLSLSQDSLTAAYLLMEGGVLLNDFQIQQLQMLSPYNLTPLAIEKGASTKMSLWSGSQLFSMLLPSGFVSSEACGMSHDCDFNTVQSLLHRIHGKTLELLYGVQRALCEWLSLTGFSVSLSDLYLSSDSHGRKNMMEEISHALKDAEQACYFKLLLVDYYRDFLLESCQGYENDMVVEVEHLNNERQVSAALSQASVDAFRQVFRDIQSLTYVYACKDNSLLCMFKAGSKGNLLRLVQHTMCLGLQHSLVRLSFKIPHQLSCAGWNSRMCDSYQTVCPESVQTYIPYAVIKSSFLTGLNPLECFVHSVSNRDSSFSGNADLPGTLTRKLMFFMRDLYSAYDGTVRNLYGNQLVQFSHDIDKDSSLNTRFQEYTTGGEPVGALSACAISEAAYSALDQPISLLEQSPLLNLKNVIECGSKKLGDEIMSLFFSKKLSERRYGCEYAALDVKNYLEKLLFSDIVSTVMITFDLRSSSQAQYSPWVCHFHFDKEIARRRRLKSQSIINSLYQRCDYLRKQRKVSLPSLKISCKKCSAAYMAKEGEDCITVAVVENSKNTIQLGDVRDLLIPFLLGAAIKGFMEIKKVDILWNSQRKVSKSNNGSSGELYLRVTMSGDSGSGRLWGVLLNHCLQIMDMIDWTRSHPDSIHHSCSVYGIDAGRKYFLNRLASAISDTGKAVLPKHLLLVANSLSVSGEFVGLNAKGMALQRKHTDVSSPFLQACFSEPGRCFLKAAKSGDVDHLEGSLDALAWGKSPSMGSSGQFDIIFSDKEQEVAMPVDVYNLLEASSEGLKEENVNAPATQNYLSDKCGFKLRYKNGGYALKWRKKLASLLRSSITPNDIRKLLFASTSMLKKYSVDQLLGERDKSTMLMLLHFHPHKKEKIGCGTQDIKVGWHPLYKDTKCFFIIRTDETVEDFSYRKCIIGALERIDPKKANIQKKKWLENGKIIG</sequence>
<dbReference type="InterPro" id="IPR045867">
    <property type="entry name" value="DNA-dir_RpoC_beta_prime"/>
</dbReference>
<evidence type="ECO:0000313" key="11">
    <source>
        <dbReference type="Proteomes" id="UP001372338"/>
    </source>
</evidence>
<keyword evidence="3" id="KW-0808">Transferase</keyword>
<dbReference type="InterPro" id="IPR000722">
    <property type="entry name" value="RNA_pol_asu"/>
</dbReference>
<evidence type="ECO:0000256" key="8">
    <source>
        <dbReference type="ARBA" id="ARBA00048552"/>
    </source>
</evidence>
<evidence type="ECO:0000256" key="1">
    <source>
        <dbReference type="ARBA" id="ARBA00012418"/>
    </source>
</evidence>
<dbReference type="CDD" id="cd10506">
    <property type="entry name" value="RNAP_IV_RPD1_N"/>
    <property type="match status" value="1"/>
</dbReference>
<dbReference type="InterPro" id="IPR007083">
    <property type="entry name" value="RNA_pol_Rpb1_4"/>
</dbReference>
<dbReference type="EC" id="2.7.7.6" evidence="1"/>
<comment type="caution">
    <text evidence="10">The sequence shown here is derived from an EMBL/GenBank/DDBJ whole genome shotgun (WGS) entry which is preliminary data.</text>
</comment>
<reference evidence="10 11" key="1">
    <citation type="submission" date="2024-01" db="EMBL/GenBank/DDBJ databases">
        <title>The genomes of 5 underutilized Papilionoideae crops provide insights into root nodulation and disease resistanc.</title>
        <authorList>
            <person name="Yuan L."/>
        </authorList>
    </citation>
    <scope>NUCLEOTIDE SEQUENCE [LARGE SCALE GENOMIC DNA]</scope>
    <source>
        <strain evidence="10">ZHUSHIDOU_FW_LH</strain>
        <tissue evidence="10">Leaf</tissue>
    </source>
</reference>
<dbReference type="Proteomes" id="UP001372338">
    <property type="component" value="Unassembled WGS sequence"/>
</dbReference>
<dbReference type="GO" id="GO:0000428">
    <property type="term" value="C:DNA-directed RNA polymerase complex"/>
    <property type="evidence" value="ECO:0007669"/>
    <property type="project" value="UniProtKB-KW"/>
</dbReference>
<keyword evidence="5" id="KW-0479">Metal-binding</keyword>
<feature type="domain" description="RNA polymerase N-terminal" evidence="9">
    <location>
        <begin position="270"/>
        <end position="558"/>
    </location>
</feature>
<dbReference type="Gene3D" id="2.40.40.20">
    <property type="match status" value="1"/>
</dbReference>
<dbReference type="GO" id="GO:0006351">
    <property type="term" value="P:DNA-templated transcription"/>
    <property type="evidence" value="ECO:0007669"/>
    <property type="project" value="InterPro"/>
</dbReference>
<organism evidence="10 11">
    <name type="scientific">Crotalaria pallida</name>
    <name type="common">Smooth rattlebox</name>
    <name type="synonym">Crotalaria striata</name>
    <dbReference type="NCBI Taxonomy" id="3830"/>
    <lineage>
        <taxon>Eukaryota</taxon>
        <taxon>Viridiplantae</taxon>
        <taxon>Streptophyta</taxon>
        <taxon>Embryophyta</taxon>
        <taxon>Tracheophyta</taxon>
        <taxon>Spermatophyta</taxon>
        <taxon>Magnoliopsida</taxon>
        <taxon>eudicotyledons</taxon>
        <taxon>Gunneridae</taxon>
        <taxon>Pentapetalae</taxon>
        <taxon>rosids</taxon>
        <taxon>fabids</taxon>
        <taxon>Fabales</taxon>
        <taxon>Fabaceae</taxon>
        <taxon>Papilionoideae</taxon>
        <taxon>50 kb inversion clade</taxon>
        <taxon>genistoids sensu lato</taxon>
        <taxon>core genistoids</taxon>
        <taxon>Crotalarieae</taxon>
        <taxon>Crotalaria</taxon>
    </lineage>
</organism>
<dbReference type="InterPro" id="IPR040403">
    <property type="entry name" value="NRPD1_N"/>
</dbReference>
<evidence type="ECO:0000256" key="4">
    <source>
        <dbReference type="ARBA" id="ARBA00022695"/>
    </source>
</evidence>
<comment type="catalytic activity">
    <reaction evidence="8">
        <text>RNA(n) + a ribonucleoside 5'-triphosphate = RNA(n+1) + diphosphate</text>
        <dbReference type="Rhea" id="RHEA:21248"/>
        <dbReference type="Rhea" id="RHEA-COMP:14527"/>
        <dbReference type="Rhea" id="RHEA-COMP:17342"/>
        <dbReference type="ChEBI" id="CHEBI:33019"/>
        <dbReference type="ChEBI" id="CHEBI:61557"/>
        <dbReference type="ChEBI" id="CHEBI:140395"/>
        <dbReference type="EC" id="2.7.7.6"/>
    </reaction>
</comment>
<dbReference type="PANTHER" id="PTHR19376:SF36">
    <property type="entry name" value="DNA-DIRECTED RNA POLYMERASE IV SUBUNIT 1"/>
    <property type="match status" value="1"/>
</dbReference>
<dbReference type="InterPro" id="IPR006592">
    <property type="entry name" value="RNA_pol_N"/>
</dbReference>
<evidence type="ECO:0000256" key="2">
    <source>
        <dbReference type="ARBA" id="ARBA00022478"/>
    </source>
</evidence>
<evidence type="ECO:0000256" key="7">
    <source>
        <dbReference type="ARBA" id="ARBA00023163"/>
    </source>
</evidence>
<dbReference type="InterPro" id="IPR007081">
    <property type="entry name" value="RNA_pol_Rpb1_5"/>
</dbReference>
<dbReference type="PROSITE" id="PS51257">
    <property type="entry name" value="PROKAR_LIPOPROTEIN"/>
    <property type="match status" value="1"/>
</dbReference>
<dbReference type="Gene3D" id="1.10.132.30">
    <property type="match status" value="1"/>
</dbReference>